<dbReference type="EMBL" id="JANKHO010000067">
    <property type="protein sequence ID" value="KAJ3516106.1"/>
    <property type="molecule type" value="Genomic_DNA"/>
</dbReference>
<accession>A0A9W8N071</accession>
<keyword evidence="2" id="KW-1185">Reference proteome</keyword>
<comment type="caution">
    <text evidence="1">The sequence shown here is derived from an EMBL/GenBank/DDBJ whole genome shotgun (WGS) entry which is preliminary data.</text>
</comment>
<protein>
    <submittedName>
        <fullName evidence="1">Uncharacterized protein</fullName>
    </submittedName>
</protein>
<dbReference type="OrthoDB" id="5397701at2759"/>
<evidence type="ECO:0000313" key="2">
    <source>
        <dbReference type="Proteomes" id="UP001148786"/>
    </source>
</evidence>
<gene>
    <name evidence="1" type="ORF">NLJ89_g1331</name>
</gene>
<organism evidence="1 2">
    <name type="scientific">Agrocybe chaxingu</name>
    <dbReference type="NCBI Taxonomy" id="84603"/>
    <lineage>
        <taxon>Eukaryota</taxon>
        <taxon>Fungi</taxon>
        <taxon>Dikarya</taxon>
        <taxon>Basidiomycota</taxon>
        <taxon>Agaricomycotina</taxon>
        <taxon>Agaricomycetes</taxon>
        <taxon>Agaricomycetidae</taxon>
        <taxon>Agaricales</taxon>
        <taxon>Agaricineae</taxon>
        <taxon>Strophariaceae</taxon>
        <taxon>Agrocybe</taxon>
    </lineage>
</organism>
<reference evidence="1" key="1">
    <citation type="submission" date="2022-07" db="EMBL/GenBank/DDBJ databases">
        <title>Genome Sequence of Agrocybe chaxingu.</title>
        <authorList>
            <person name="Buettner E."/>
        </authorList>
    </citation>
    <scope>NUCLEOTIDE SEQUENCE</scope>
    <source>
        <strain evidence="1">MP-N11</strain>
    </source>
</reference>
<dbReference type="AlphaFoldDB" id="A0A9W8N071"/>
<dbReference type="PANTHER" id="PTHR37331:SF1">
    <property type="entry name" value="YALI0F11671P"/>
    <property type="match status" value="1"/>
</dbReference>
<name>A0A9W8N071_9AGAR</name>
<evidence type="ECO:0000313" key="1">
    <source>
        <dbReference type="EMBL" id="KAJ3516106.1"/>
    </source>
</evidence>
<dbReference type="Proteomes" id="UP001148786">
    <property type="component" value="Unassembled WGS sequence"/>
</dbReference>
<proteinExistence type="predicted"/>
<dbReference type="PANTHER" id="PTHR37331">
    <property type="entry name" value="YALI0F11671P"/>
    <property type="match status" value="1"/>
</dbReference>
<sequence length="251" mass="28071">MQPSLLNTARKVLFPRRLCIRSYTQRLCRGYATHASHSLANLYLQLHRPKGLSRPGSSFPKIQKTYFSQFNDIVFPDPNRTDLFYHYANPPTPLSQTLPAFALSFLSETPPSVDSASVIGWLPATSPDSEQTENEATLADFRQNSKFIKFLHESINSGLKEGIDDVWKDSAMALGDGWLHIHDQRNPPDQARIGDPDDIIASVLVKDSQIQPDTYQPMPSYRVCTADGVLQLTPGLAAHLRRELLRAVQAA</sequence>